<dbReference type="EMBL" id="JAGVRK010000001">
    <property type="protein sequence ID" value="MBS2969549.1"/>
    <property type="molecule type" value="Genomic_DNA"/>
</dbReference>
<dbReference type="CDD" id="cd07249">
    <property type="entry name" value="MMCE"/>
    <property type="match status" value="1"/>
</dbReference>
<protein>
    <submittedName>
        <fullName evidence="4">Methylmalonyl-CoA epimerase</fullName>
        <ecNumber evidence="4">5.1.99.1</ecNumber>
    </submittedName>
</protein>
<evidence type="ECO:0000259" key="3">
    <source>
        <dbReference type="PROSITE" id="PS51819"/>
    </source>
</evidence>
<organism evidence="4 5">
    <name type="scientific">Metabacillus flavus</name>
    <dbReference type="NCBI Taxonomy" id="2823519"/>
    <lineage>
        <taxon>Bacteria</taxon>
        <taxon>Bacillati</taxon>
        <taxon>Bacillota</taxon>
        <taxon>Bacilli</taxon>
        <taxon>Bacillales</taxon>
        <taxon>Bacillaceae</taxon>
        <taxon>Metabacillus</taxon>
    </lineage>
</organism>
<dbReference type="InterPro" id="IPR017515">
    <property type="entry name" value="MeMalonyl-CoA_epimerase"/>
</dbReference>
<dbReference type="RefSeq" id="WP_211559013.1">
    <property type="nucleotide sequence ID" value="NZ_JAGVRK010000001.1"/>
</dbReference>
<dbReference type="InterPro" id="IPR037523">
    <property type="entry name" value="VOC_core"/>
</dbReference>
<evidence type="ECO:0000256" key="2">
    <source>
        <dbReference type="ARBA" id="ARBA00022723"/>
    </source>
</evidence>
<comment type="caution">
    <text evidence="4">The sequence shown here is derived from an EMBL/GenBank/DDBJ whole genome shotgun (WGS) entry which is preliminary data.</text>
</comment>
<dbReference type="PANTHER" id="PTHR43048">
    <property type="entry name" value="METHYLMALONYL-COA EPIMERASE"/>
    <property type="match status" value="1"/>
</dbReference>
<dbReference type="EC" id="5.1.99.1" evidence="4"/>
<evidence type="ECO:0000256" key="1">
    <source>
        <dbReference type="ARBA" id="ARBA00009308"/>
    </source>
</evidence>
<accession>A0ABS5LFQ2</accession>
<sequence length="138" mass="14935">MIKNVDHLGIAVTSIQNSLPFYVDALGMKLIGEEEVPSQLVKVAFLDAGNQKIELLEPTSSDSPVARFIEKRGEGIHHIAYKVDNIDERIAELSKQGIMMIDHAPRLGAGGASIAFLHPKSTGGTLTELCEKKGNDVK</sequence>
<keyword evidence="5" id="KW-1185">Reference proteome</keyword>
<evidence type="ECO:0000313" key="4">
    <source>
        <dbReference type="EMBL" id="MBS2969549.1"/>
    </source>
</evidence>
<feature type="domain" description="VOC" evidence="3">
    <location>
        <begin position="4"/>
        <end position="132"/>
    </location>
</feature>
<dbReference type="Pfam" id="PF13669">
    <property type="entry name" value="Glyoxalase_4"/>
    <property type="match status" value="1"/>
</dbReference>
<keyword evidence="2" id="KW-0479">Metal-binding</keyword>
<dbReference type="PANTHER" id="PTHR43048:SF3">
    <property type="entry name" value="METHYLMALONYL-COA EPIMERASE, MITOCHONDRIAL"/>
    <property type="match status" value="1"/>
</dbReference>
<dbReference type="PROSITE" id="PS51819">
    <property type="entry name" value="VOC"/>
    <property type="match status" value="1"/>
</dbReference>
<comment type="similarity">
    <text evidence="1">Belongs to the methylmalonyl-CoA epimerase family.</text>
</comment>
<dbReference type="InterPro" id="IPR029068">
    <property type="entry name" value="Glyas_Bleomycin-R_OHBP_Dase"/>
</dbReference>
<dbReference type="Gene3D" id="3.10.180.10">
    <property type="entry name" value="2,3-Dihydroxybiphenyl 1,2-Dioxygenase, domain 1"/>
    <property type="match status" value="1"/>
</dbReference>
<proteinExistence type="inferred from homology"/>
<dbReference type="InterPro" id="IPR051785">
    <property type="entry name" value="MMCE/EMCE_epimerase"/>
</dbReference>
<gene>
    <name evidence="4" type="primary">mce</name>
    <name evidence="4" type="ORF">J9317_12315</name>
</gene>
<dbReference type="Proteomes" id="UP000682403">
    <property type="component" value="Unassembled WGS sequence"/>
</dbReference>
<dbReference type="GO" id="GO:0004493">
    <property type="term" value="F:methylmalonyl-CoA epimerase activity"/>
    <property type="evidence" value="ECO:0007669"/>
    <property type="project" value="UniProtKB-EC"/>
</dbReference>
<name>A0ABS5LFQ2_9BACI</name>
<reference evidence="4 5" key="1">
    <citation type="submission" date="2021-04" db="EMBL/GenBank/DDBJ databases">
        <title>Metabacillus sp. strain KIGAM252 whole genome sequence.</title>
        <authorList>
            <person name="Seo M.-J."/>
            <person name="Cho E.-S."/>
            <person name="Hwang C.Y."/>
            <person name="Yoon D.J."/>
        </authorList>
    </citation>
    <scope>NUCLEOTIDE SEQUENCE [LARGE SCALE GENOMIC DNA]</scope>
    <source>
        <strain evidence="4 5">KIGAM252</strain>
    </source>
</reference>
<evidence type="ECO:0000313" key="5">
    <source>
        <dbReference type="Proteomes" id="UP000682403"/>
    </source>
</evidence>
<dbReference type="NCBIfam" id="TIGR03081">
    <property type="entry name" value="metmalonyl_epim"/>
    <property type="match status" value="1"/>
</dbReference>
<dbReference type="SUPFAM" id="SSF54593">
    <property type="entry name" value="Glyoxalase/Bleomycin resistance protein/Dihydroxybiphenyl dioxygenase"/>
    <property type="match status" value="1"/>
</dbReference>
<keyword evidence="4" id="KW-0413">Isomerase</keyword>